<dbReference type="AlphaFoldDB" id="A0A1Z4BKK9"/>
<dbReference type="RefSeq" id="WP_088593046.1">
    <property type="nucleotide sequence ID" value="NZ_CP022022.1"/>
</dbReference>
<dbReference type="InterPro" id="IPR050539">
    <property type="entry name" value="ThrE_Dicarb/AminoAcid_Exp"/>
</dbReference>
<evidence type="ECO:0000259" key="9">
    <source>
        <dbReference type="Pfam" id="PF12821"/>
    </source>
</evidence>
<dbReference type="GO" id="GO:0015744">
    <property type="term" value="P:succinate transport"/>
    <property type="evidence" value="ECO:0007669"/>
    <property type="project" value="TreeGrafter"/>
</dbReference>
<evidence type="ECO:0000256" key="5">
    <source>
        <dbReference type="ARBA" id="ARBA00022989"/>
    </source>
</evidence>
<keyword evidence="4 8" id="KW-0812">Transmembrane</keyword>
<dbReference type="PANTHER" id="PTHR34390:SF1">
    <property type="entry name" value="SUCCINATE TRANSPORTER SUBUNIT YJJB-RELATED"/>
    <property type="match status" value="1"/>
</dbReference>
<feature type="transmembrane region" description="Helical" evidence="8">
    <location>
        <begin position="6"/>
        <end position="28"/>
    </location>
</feature>
<feature type="domain" description="Threonine/Serine exporter ThrE" evidence="9">
    <location>
        <begin position="14"/>
        <end position="153"/>
    </location>
</feature>
<dbReference type="InterPro" id="IPR024528">
    <property type="entry name" value="ThrE_2"/>
</dbReference>
<keyword evidence="5 8" id="KW-1133">Transmembrane helix</keyword>
<protein>
    <recommendedName>
        <fullName evidence="9">Threonine/Serine exporter ThrE domain-containing protein</fullName>
    </recommendedName>
</protein>
<evidence type="ECO:0000256" key="4">
    <source>
        <dbReference type="ARBA" id="ARBA00022692"/>
    </source>
</evidence>
<feature type="transmembrane region" description="Helical" evidence="8">
    <location>
        <begin position="61"/>
        <end position="80"/>
    </location>
</feature>
<evidence type="ECO:0000313" key="11">
    <source>
        <dbReference type="Proteomes" id="UP000197007"/>
    </source>
</evidence>
<evidence type="ECO:0000256" key="3">
    <source>
        <dbReference type="ARBA" id="ARBA00022519"/>
    </source>
</evidence>
<evidence type="ECO:0000256" key="8">
    <source>
        <dbReference type="SAM" id="Phobius"/>
    </source>
</evidence>
<feature type="transmembrane region" description="Helical" evidence="8">
    <location>
        <begin position="134"/>
        <end position="156"/>
    </location>
</feature>
<keyword evidence="2" id="KW-1003">Cell membrane</keyword>
<gene>
    <name evidence="10" type="ORF">CBG49_01305</name>
</gene>
<proteinExistence type="inferred from homology"/>
<name>A0A1Z4BKK9_9FLAO</name>
<evidence type="ECO:0000256" key="2">
    <source>
        <dbReference type="ARBA" id="ARBA00022475"/>
    </source>
</evidence>
<dbReference type="EMBL" id="CP022022">
    <property type="protein sequence ID" value="ASF41834.1"/>
    <property type="molecule type" value="Genomic_DNA"/>
</dbReference>
<dbReference type="GO" id="GO:0005886">
    <property type="term" value="C:plasma membrane"/>
    <property type="evidence" value="ECO:0007669"/>
    <property type="project" value="UniProtKB-SubCell"/>
</dbReference>
<evidence type="ECO:0000313" key="10">
    <source>
        <dbReference type="EMBL" id="ASF41834.1"/>
    </source>
</evidence>
<evidence type="ECO:0000256" key="7">
    <source>
        <dbReference type="ARBA" id="ARBA00034125"/>
    </source>
</evidence>
<dbReference type="Proteomes" id="UP000197007">
    <property type="component" value="Chromosome"/>
</dbReference>
<comment type="similarity">
    <text evidence="7">Belongs to the ThrE exporter (TC 2.A.79) family.</text>
</comment>
<keyword evidence="3" id="KW-0997">Cell inner membrane</keyword>
<evidence type="ECO:0000256" key="6">
    <source>
        <dbReference type="ARBA" id="ARBA00023136"/>
    </source>
</evidence>
<dbReference type="KEGG" id="capn:CBG49_01305"/>
<feature type="transmembrane region" description="Helical" evidence="8">
    <location>
        <begin position="35"/>
        <end position="55"/>
    </location>
</feature>
<evidence type="ECO:0000256" key="1">
    <source>
        <dbReference type="ARBA" id="ARBA00004651"/>
    </source>
</evidence>
<sequence>MNFLDVFLGLAERIFWSMWISIGFALLFNTPRRALWITGVLGGIGWGIKFILLGTVMPEQIVITSFLGACAVGLLAVYFAHRVHTPPIVFTIPAVINMIPGKYGYEFMMKIIQIVTVETRQDETLDLLYQTFKLGLQTGFITMCLAFGVITPMLLFNTYSVKGKDLNNFIKRRLTRKKTKAELEGKVEENEPV</sequence>
<dbReference type="PANTHER" id="PTHR34390">
    <property type="entry name" value="UPF0442 PROTEIN YJJB-RELATED"/>
    <property type="match status" value="1"/>
</dbReference>
<comment type="subcellular location">
    <subcellularLocation>
        <location evidence="1">Cell membrane</location>
        <topology evidence="1">Multi-pass membrane protein</topology>
    </subcellularLocation>
</comment>
<keyword evidence="11" id="KW-1185">Reference proteome</keyword>
<feature type="transmembrane region" description="Helical" evidence="8">
    <location>
        <begin position="87"/>
        <end position="105"/>
    </location>
</feature>
<accession>A0A1Z4BKK9</accession>
<keyword evidence="6 8" id="KW-0472">Membrane</keyword>
<organism evidence="10 11">
    <name type="scientific">Capnocytophaga endodontalis</name>
    <dbReference type="NCBI Taxonomy" id="2708117"/>
    <lineage>
        <taxon>Bacteria</taxon>
        <taxon>Pseudomonadati</taxon>
        <taxon>Bacteroidota</taxon>
        <taxon>Flavobacteriia</taxon>
        <taxon>Flavobacteriales</taxon>
        <taxon>Flavobacteriaceae</taxon>
        <taxon>Capnocytophaga</taxon>
    </lineage>
</organism>
<reference evidence="11" key="1">
    <citation type="submission" date="2017-06" db="EMBL/GenBank/DDBJ databases">
        <title>Complete genome sequence of Capnocytophaga sp. KCOM 1579 (=ChDC OS43) isolated from a human refractory periapical abscess lesion.</title>
        <authorList>
            <person name="Kook J.-K."/>
            <person name="Park S.-N."/>
            <person name="Lim Y.K."/>
            <person name="Roh H."/>
        </authorList>
    </citation>
    <scope>NUCLEOTIDE SEQUENCE [LARGE SCALE GENOMIC DNA]</scope>
    <source>
        <strain evidence="11">ChDC OS43</strain>
    </source>
</reference>
<dbReference type="Pfam" id="PF12821">
    <property type="entry name" value="ThrE_2"/>
    <property type="match status" value="1"/>
</dbReference>